<dbReference type="Proteomes" id="UP000054632">
    <property type="component" value="Unassembled WGS sequence"/>
</dbReference>
<reference evidence="1 2" key="1">
    <citation type="submission" date="2015-01" db="EMBL/GenBank/DDBJ databases">
        <title>Evolution of Trichinella species and genotypes.</title>
        <authorList>
            <person name="Korhonen P.K."/>
            <person name="Edoardo P."/>
            <person name="Giuseppe L.R."/>
            <person name="Gasser R.B."/>
        </authorList>
    </citation>
    <scope>NUCLEOTIDE SEQUENCE [LARGE SCALE GENOMIC DNA]</scope>
    <source>
        <strain evidence="1">ISS13</strain>
    </source>
</reference>
<proteinExistence type="predicted"/>
<evidence type="ECO:0000313" key="1">
    <source>
        <dbReference type="EMBL" id="KRY75923.1"/>
    </source>
</evidence>
<sequence>MEEDSAQKEEYEQWVAAFLEIHGRKPKNVDFELAPTSVRRLWEKMFKERKRRKINFTLKQDFEFFYPKKKHLSASNVGSNGDGDCDVEEVALSQAKSGRHVESCSSSSTAGCSHIPVGEFESDYDFLYPFQISEPEAMAVRYNQLSQLAFQSENGADATDLSAKQSSSGINLESENDVLAEIPTTVLHKRKPIRRKNENYIRLNLKQRKYTHGKKRHELSDREKRKKLLKASLLTVTCSNSSEYLLTYFGTI</sequence>
<accession>A0A0V1ESC4</accession>
<dbReference type="EMBL" id="JYDR01000014">
    <property type="protein sequence ID" value="KRY75923.1"/>
    <property type="molecule type" value="Genomic_DNA"/>
</dbReference>
<evidence type="ECO:0000313" key="2">
    <source>
        <dbReference type="Proteomes" id="UP000054632"/>
    </source>
</evidence>
<name>A0A0V1ESC4_TRIPS</name>
<dbReference type="AlphaFoldDB" id="A0A0V1ESC4"/>
<organism evidence="1 2">
    <name type="scientific">Trichinella pseudospiralis</name>
    <name type="common">Parasitic roundworm</name>
    <dbReference type="NCBI Taxonomy" id="6337"/>
    <lineage>
        <taxon>Eukaryota</taxon>
        <taxon>Metazoa</taxon>
        <taxon>Ecdysozoa</taxon>
        <taxon>Nematoda</taxon>
        <taxon>Enoplea</taxon>
        <taxon>Dorylaimia</taxon>
        <taxon>Trichinellida</taxon>
        <taxon>Trichinellidae</taxon>
        <taxon>Trichinella</taxon>
    </lineage>
</organism>
<gene>
    <name evidence="1" type="ORF">T4A_13741</name>
</gene>
<comment type="caution">
    <text evidence="1">The sequence shown here is derived from an EMBL/GenBank/DDBJ whole genome shotgun (WGS) entry which is preliminary data.</text>
</comment>
<protein>
    <submittedName>
        <fullName evidence="1">Uncharacterized protein</fullName>
    </submittedName>
</protein>